<dbReference type="Gene3D" id="1.10.390.10">
    <property type="entry name" value="Neutral Protease Domain 2"/>
    <property type="match status" value="1"/>
</dbReference>
<dbReference type="InterPro" id="IPR001930">
    <property type="entry name" value="Peptidase_M1"/>
</dbReference>
<evidence type="ECO:0000256" key="1">
    <source>
        <dbReference type="ARBA" id="ARBA00000098"/>
    </source>
</evidence>
<dbReference type="InterPro" id="IPR038438">
    <property type="entry name" value="PepN_Ig-like_sf"/>
</dbReference>
<comment type="function">
    <text evidence="12">Aminopeptidase N is involved in the degradation of intracellular peptides generated by protein breakdown during normal growth as well as in response to nutrient starvation.</text>
</comment>
<dbReference type="SUPFAM" id="SSF55486">
    <property type="entry name" value="Metalloproteases ('zincins'), catalytic domain"/>
    <property type="match status" value="1"/>
</dbReference>
<dbReference type="Gene3D" id="2.60.40.1730">
    <property type="entry name" value="tricorn interacting facor f3 domain"/>
    <property type="match status" value="1"/>
</dbReference>
<keyword evidence="9" id="KW-0378">Hydrolase</keyword>
<dbReference type="Pfam" id="PF01433">
    <property type="entry name" value="Peptidase_M1"/>
    <property type="match status" value="1"/>
</dbReference>
<dbReference type="InterPro" id="IPR014782">
    <property type="entry name" value="Peptidase_M1_dom"/>
</dbReference>
<keyword evidence="7" id="KW-0645">Protease</keyword>
<evidence type="ECO:0000256" key="7">
    <source>
        <dbReference type="ARBA" id="ARBA00022670"/>
    </source>
</evidence>
<dbReference type="Pfam" id="PF17432">
    <property type="entry name" value="DUF3458_C"/>
    <property type="match status" value="1"/>
</dbReference>
<evidence type="ECO:0000256" key="8">
    <source>
        <dbReference type="ARBA" id="ARBA00022723"/>
    </source>
</evidence>
<dbReference type="GO" id="GO:0008237">
    <property type="term" value="F:metallopeptidase activity"/>
    <property type="evidence" value="ECO:0007669"/>
    <property type="project" value="UniProtKB-UniRule"/>
</dbReference>
<evidence type="ECO:0000256" key="13">
    <source>
        <dbReference type="NCBIfam" id="TIGR02414"/>
    </source>
</evidence>
<dbReference type="SUPFAM" id="SSF63737">
    <property type="entry name" value="Leukotriene A4 hydrolase N-terminal domain"/>
    <property type="match status" value="1"/>
</dbReference>
<dbReference type="InterPro" id="IPR024601">
    <property type="entry name" value="Peptidase_M1_pepN_C"/>
</dbReference>
<dbReference type="OrthoDB" id="100605at2"/>
<name>A0A0K6GVJ2_9GAMM</name>
<dbReference type="Pfam" id="PF11940">
    <property type="entry name" value="DUF3458"/>
    <property type="match status" value="1"/>
</dbReference>
<dbReference type="Proteomes" id="UP000182598">
    <property type="component" value="Unassembled WGS sequence"/>
</dbReference>
<dbReference type="GO" id="GO:0008270">
    <property type="term" value="F:zinc ion binding"/>
    <property type="evidence" value="ECO:0007669"/>
    <property type="project" value="InterPro"/>
</dbReference>
<feature type="domain" description="Peptidase M1 alanyl aminopeptidase Ig-like fold" evidence="15">
    <location>
        <begin position="444"/>
        <end position="556"/>
    </location>
</feature>
<dbReference type="EMBL" id="CYHB01000001">
    <property type="protein sequence ID" value="CUA82762.1"/>
    <property type="molecule type" value="Genomic_DNA"/>
</dbReference>
<dbReference type="RefSeq" id="WP_055437929.1">
    <property type="nucleotide sequence ID" value="NZ_CYHB01000001.1"/>
</dbReference>
<keyword evidence="11" id="KW-0482">Metalloprotease</keyword>
<protein>
    <recommendedName>
        <fullName evidence="5 13">Aminopeptidase N</fullName>
        <ecNumber evidence="4 13">3.4.11.2</ecNumber>
    </recommendedName>
</protein>
<dbReference type="PANTHER" id="PTHR46322:SF1">
    <property type="entry name" value="PUROMYCIN-SENSITIVE AMINOPEPTIDASE"/>
    <property type="match status" value="1"/>
</dbReference>
<dbReference type="NCBIfam" id="TIGR02414">
    <property type="entry name" value="pepN_proteo"/>
    <property type="match status" value="1"/>
</dbReference>
<evidence type="ECO:0000259" key="14">
    <source>
        <dbReference type="Pfam" id="PF01433"/>
    </source>
</evidence>
<feature type="domain" description="Aminopeptidase N-like N-terminal" evidence="17">
    <location>
        <begin position="23"/>
        <end position="186"/>
    </location>
</feature>
<evidence type="ECO:0000259" key="15">
    <source>
        <dbReference type="Pfam" id="PF11940"/>
    </source>
</evidence>
<dbReference type="Gene3D" id="1.25.50.10">
    <property type="entry name" value="Peptidase M1, alanyl aminopeptidase, C-terminal domain"/>
    <property type="match status" value="1"/>
</dbReference>
<dbReference type="InterPro" id="IPR027268">
    <property type="entry name" value="Peptidase_M4/M1_CTD_sf"/>
</dbReference>
<dbReference type="InterPro" id="IPR012779">
    <property type="entry name" value="Peptidase_M1_pepN"/>
</dbReference>
<dbReference type="FunFam" id="1.10.390.10:FF:000002">
    <property type="entry name" value="Aminopeptidase N"/>
    <property type="match status" value="1"/>
</dbReference>
<dbReference type="PANTHER" id="PTHR46322">
    <property type="entry name" value="PUROMYCIN-SENSITIVE AMINOPEPTIDASE"/>
    <property type="match status" value="1"/>
</dbReference>
<keyword evidence="8" id="KW-0479">Metal-binding</keyword>
<reference evidence="19" key="1">
    <citation type="submission" date="2015-08" db="EMBL/GenBank/DDBJ databases">
        <authorList>
            <person name="Varghese N."/>
        </authorList>
    </citation>
    <scope>NUCLEOTIDE SEQUENCE [LARGE SCALE GENOMIC DNA]</scope>
    <source>
        <strain evidence="19">DSM 27808</strain>
    </source>
</reference>
<comment type="cofactor">
    <cofactor evidence="2">
        <name>Zn(2+)</name>
        <dbReference type="ChEBI" id="CHEBI:29105"/>
    </cofactor>
</comment>
<evidence type="ECO:0000259" key="16">
    <source>
        <dbReference type="Pfam" id="PF17432"/>
    </source>
</evidence>
<dbReference type="Gene3D" id="2.60.40.1840">
    <property type="match status" value="1"/>
</dbReference>
<feature type="domain" description="Peptidase M1 alanyl aminopeptidase C-terminal" evidence="16">
    <location>
        <begin position="562"/>
        <end position="881"/>
    </location>
</feature>
<evidence type="ECO:0000256" key="2">
    <source>
        <dbReference type="ARBA" id="ARBA00001947"/>
    </source>
</evidence>
<keyword evidence="10" id="KW-0862">Zinc</keyword>
<dbReference type="InterPro" id="IPR035414">
    <property type="entry name" value="Peptidase_M1_pepN_Ig-like"/>
</dbReference>
<dbReference type="Pfam" id="PF17900">
    <property type="entry name" value="Peptidase_M1_N"/>
    <property type="match status" value="1"/>
</dbReference>
<accession>A0A0K6GVJ2</accession>
<dbReference type="InterPro" id="IPR045357">
    <property type="entry name" value="Aminopeptidase_N-like_N"/>
</dbReference>
<evidence type="ECO:0000259" key="17">
    <source>
        <dbReference type="Pfam" id="PF17900"/>
    </source>
</evidence>
<evidence type="ECO:0000313" key="18">
    <source>
        <dbReference type="EMBL" id="CUA82762.1"/>
    </source>
</evidence>
<dbReference type="PRINTS" id="PR00756">
    <property type="entry name" value="ALADIPTASE"/>
</dbReference>
<dbReference type="AlphaFoldDB" id="A0A0K6GVJ2"/>
<evidence type="ECO:0000256" key="6">
    <source>
        <dbReference type="ARBA" id="ARBA00022438"/>
    </source>
</evidence>
<gene>
    <name evidence="18" type="ORF">Ga0061064_0205</name>
</gene>
<evidence type="ECO:0000256" key="4">
    <source>
        <dbReference type="ARBA" id="ARBA00012564"/>
    </source>
</evidence>
<comment type="catalytic activity">
    <reaction evidence="1">
        <text>Release of an N-terminal amino acid, Xaa-|-Yaa- from a peptide, amide or arylamide. Xaa is preferably Ala, but may be most amino acids including Pro (slow action). When a terminal hydrophobic residue is followed by a prolyl residue, the two may be released as an intact Xaa-Pro dipeptide.</text>
        <dbReference type="EC" id="3.4.11.2"/>
    </reaction>
</comment>
<sequence length="883" mass="99713">MSVKSATFRSDYRAPEFLIKTVDLTFHLHETATRVHNTMQITPVGNTNSLLLQGENLELIQIALNGKQVARDDVHIDEKSLQLTVPNEPFELTIETQINPAANQALEGLYKSGGAFCTQCEAEGFRRITYYLDRPDVLAQFTTTVVGDAVRFPYLLSNGNAIARGNNGDGTHWVTWHDPHPKPAYLFALVAGDFDLLNDEFVTRGGRAVQLQLFVDKGNLSRAEFAMTSLKNSMRWDEERFDLEYDLDIYMIVAVDFFNMGAMENKGLNVFNSRYVLADAKTATDQDFLNVESVIGHEYFHNWTGNRITCRDWFQLSLKEGLTVFRDQEFSSDLGSRAVNRIDAIRIIRTHQFNEDASPMAHPIRPDKVVEMNNFYTVTVYNKGAEVIRMLHTILGEQGFQAGMRLYIERHDGQAVTCDDFVAAMADANQADLSVFRRWYSQAGTPIVDVTQEYDANLQRLTLNFAQHTPATPGQPQKQAVHIPMLMSLYDNNGQRLAINTAAAHGQSADAVRPHESGSLLFEFTTETGQLTFEHIATEPVLALNENFGAPIKLNFAQSFSDQVVLLGSAEQEVTRWEAAQQIFTQLIRDAVASQQALVLPQEVAQALQRFVVSTMDSALKAQVLTPPTVEEIAEYYPRDIPLTHIATAVHQLRQQLAEQLFTEFEAMWQGYATSAERPYTLSGSAIAQRSLQHTVLYYLALHMPDKYSDVVAEYYVAADNMTAQQSALQTAVHLRLPCQEQLLRAFEHQWYDTPLVLDKWFAIQASAPHADVVEIVAQLHNHSRFNRDNPNRVYALWATFGRNINQFHRADGVGYALMADMIAYLNDKNPQVAARLVTPLTQWRRFDAKRQTLLEAQLRRLQQMPNLAPDLDEKISQSLAPL</sequence>
<evidence type="ECO:0000256" key="9">
    <source>
        <dbReference type="ARBA" id="ARBA00022801"/>
    </source>
</evidence>
<evidence type="ECO:0000313" key="19">
    <source>
        <dbReference type="Proteomes" id="UP000182598"/>
    </source>
</evidence>
<dbReference type="GO" id="GO:0016285">
    <property type="term" value="F:alanyl aminopeptidase activity"/>
    <property type="evidence" value="ECO:0007669"/>
    <property type="project" value="UniProtKB-EC"/>
</dbReference>
<dbReference type="FunFam" id="3.30.2010.30:FF:000002">
    <property type="entry name" value="Putative aminopeptidase N"/>
    <property type="match status" value="1"/>
</dbReference>
<organism evidence="18 19">
    <name type="scientific">Pseudidiomarina woesei</name>
    <dbReference type="NCBI Taxonomy" id="1381080"/>
    <lineage>
        <taxon>Bacteria</taxon>
        <taxon>Pseudomonadati</taxon>
        <taxon>Pseudomonadota</taxon>
        <taxon>Gammaproteobacteria</taxon>
        <taxon>Alteromonadales</taxon>
        <taxon>Idiomarinaceae</taxon>
        <taxon>Pseudidiomarina</taxon>
    </lineage>
</organism>
<keyword evidence="6 18" id="KW-0031">Aminopeptidase</keyword>
<evidence type="ECO:0000256" key="3">
    <source>
        <dbReference type="ARBA" id="ARBA00010136"/>
    </source>
</evidence>
<proteinExistence type="inferred from homology"/>
<evidence type="ECO:0000256" key="11">
    <source>
        <dbReference type="ARBA" id="ARBA00023049"/>
    </source>
</evidence>
<dbReference type="Gene3D" id="3.30.2010.30">
    <property type="match status" value="1"/>
</dbReference>
<dbReference type="EC" id="3.4.11.2" evidence="4 13"/>
<keyword evidence="19" id="KW-1185">Reference proteome</keyword>
<evidence type="ECO:0000256" key="5">
    <source>
        <dbReference type="ARBA" id="ARBA00015611"/>
    </source>
</evidence>
<dbReference type="FunFam" id="2.60.40.1730:FF:000005">
    <property type="entry name" value="Aminopeptidase N"/>
    <property type="match status" value="1"/>
</dbReference>
<evidence type="ECO:0000256" key="10">
    <source>
        <dbReference type="ARBA" id="ARBA00022833"/>
    </source>
</evidence>
<evidence type="ECO:0000256" key="12">
    <source>
        <dbReference type="ARBA" id="ARBA00059739"/>
    </source>
</evidence>
<dbReference type="GO" id="GO:0006508">
    <property type="term" value="P:proteolysis"/>
    <property type="evidence" value="ECO:0007669"/>
    <property type="project" value="UniProtKB-UniRule"/>
</dbReference>
<dbReference type="CDD" id="cd09600">
    <property type="entry name" value="M1_APN"/>
    <property type="match status" value="1"/>
</dbReference>
<feature type="domain" description="Peptidase M1 membrane alanine aminopeptidase" evidence="14">
    <location>
        <begin position="225"/>
        <end position="439"/>
    </location>
</feature>
<comment type="similarity">
    <text evidence="3">Belongs to the peptidase M1 family.</text>
</comment>
<dbReference type="InterPro" id="IPR042097">
    <property type="entry name" value="Aminopeptidase_N-like_N_sf"/>
</dbReference>
<dbReference type="InterPro" id="IPR037144">
    <property type="entry name" value="Peptidase_M1_pepN_C_sf"/>
</dbReference>